<reference evidence="10 11" key="1">
    <citation type="submission" date="2024-10" db="EMBL/GenBank/DDBJ databases">
        <authorList>
            <person name="Ratan Roy A."/>
            <person name="Morales Sandoval P.H."/>
            <person name="De Los Santos Villalobos S."/>
            <person name="Chakraborty S."/>
            <person name="Mukherjee J."/>
        </authorList>
    </citation>
    <scope>NUCLEOTIDE SEQUENCE [LARGE SCALE GENOMIC DNA]</scope>
    <source>
        <strain evidence="10 11">S1</strain>
    </source>
</reference>
<keyword evidence="3 10" id="KW-0328">Glycosyltransferase</keyword>
<dbReference type="Proteomes" id="UP001600165">
    <property type="component" value="Unassembled WGS sequence"/>
</dbReference>
<keyword evidence="11" id="KW-1185">Reference proteome</keyword>
<evidence type="ECO:0000313" key="11">
    <source>
        <dbReference type="Proteomes" id="UP001600165"/>
    </source>
</evidence>
<evidence type="ECO:0000256" key="2">
    <source>
        <dbReference type="ARBA" id="ARBA00022475"/>
    </source>
</evidence>
<feature type="transmembrane region" description="Helical" evidence="8">
    <location>
        <begin position="387"/>
        <end position="408"/>
    </location>
</feature>
<feature type="transmembrane region" description="Helical" evidence="8">
    <location>
        <begin position="215"/>
        <end position="234"/>
    </location>
</feature>
<dbReference type="PANTHER" id="PTHR33908:SF3">
    <property type="entry name" value="UNDECAPRENYL PHOSPHATE-ALPHA-4-AMINO-4-DEOXY-L-ARABINOSE ARABINOSYL TRANSFERASE"/>
    <property type="match status" value="1"/>
</dbReference>
<feature type="domain" description="Glycosyltransferase RgtA/B/C/D-like" evidence="9">
    <location>
        <begin position="71"/>
        <end position="229"/>
    </location>
</feature>
<dbReference type="GO" id="GO:0016757">
    <property type="term" value="F:glycosyltransferase activity"/>
    <property type="evidence" value="ECO:0007669"/>
    <property type="project" value="UniProtKB-KW"/>
</dbReference>
<keyword evidence="2" id="KW-1003">Cell membrane</keyword>
<dbReference type="InterPro" id="IPR038731">
    <property type="entry name" value="RgtA/B/C-like"/>
</dbReference>
<dbReference type="Pfam" id="PF13231">
    <property type="entry name" value="PMT_2"/>
    <property type="match status" value="1"/>
</dbReference>
<sequence>MPPLYKRFLTADPLPTLSLLAFTGCLCLLHFSPQTFMPHDEGWYAQQARWFLETGDWVTLRWWDTVIFDRCIGLQWLIALSYSVLGISELAARLPSTLACLTCVWLTYQIGDRCISREVGWLGGAILAVTPVWMQLSWLTMQDVLLTCIELVGIWALLQAESAPRHRWQWGLLAGSTVGLGFLVKSIMIFLPWLALMPYLVLEQRRHRHLSNGGFYLGLLLGALPVAVWLALAVDRYGWLPLQQLFGKLLFLAQEDFHQVGPLYYFWNIPANAFPWPLVALPGVWWGLRGQNKHRRWLWLGYPLVFLLELTLFKTRTWYYPAQLLPFVALLAALSLSHLRAVYGGQSARRKWLLAFSYATAGLGGLVVLAGLGLIRYPHLAAVDNLPAYGLLAIAVGIGWLLPGLIAYRDRRRPPPQRASVGWQLSWLVAPGSAIALLFATGLWGNYSPEVKMALQTPAIAAVLSQHPVSLVTPQPAEKSAVLLTVYTPTLGQRFDTPTDIPPGLYAWVDPQYQNQLAAALVLGEFRGWHLVQF</sequence>
<name>A0ABW6I9Z2_9CYAN</name>
<feature type="transmembrane region" description="Helical" evidence="8">
    <location>
        <begin position="172"/>
        <end position="195"/>
    </location>
</feature>
<accession>A0ABW6I9Z2</accession>
<dbReference type="EC" id="2.4.-.-" evidence="10"/>
<comment type="caution">
    <text evidence="10">The sequence shown here is derived from an EMBL/GenBank/DDBJ whole genome shotgun (WGS) entry which is preliminary data.</text>
</comment>
<feature type="transmembrane region" description="Helical" evidence="8">
    <location>
        <begin position="297"/>
        <end position="313"/>
    </location>
</feature>
<evidence type="ECO:0000313" key="10">
    <source>
        <dbReference type="EMBL" id="MFE4104966.1"/>
    </source>
</evidence>
<evidence type="ECO:0000259" key="9">
    <source>
        <dbReference type="Pfam" id="PF13231"/>
    </source>
</evidence>
<evidence type="ECO:0000256" key="4">
    <source>
        <dbReference type="ARBA" id="ARBA00022679"/>
    </source>
</evidence>
<comment type="subcellular location">
    <subcellularLocation>
        <location evidence="1">Cell membrane</location>
        <topology evidence="1">Multi-pass membrane protein</topology>
    </subcellularLocation>
</comment>
<evidence type="ECO:0000256" key="3">
    <source>
        <dbReference type="ARBA" id="ARBA00022676"/>
    </source>
</evidence>
<evidence type="ECO:0000256" key="1">
    <source>
        <dbReference type="ARBA" id="ARBA00004651"/>
    </source>
</evidence>
<keyword evidence="4 10" id="KW-0808">Transferase</keyword>
<evidence type="ECO:0000256" key="7">
    <source>
        <dbReference type="ARBA" id="ARBA00023136"/>
    </source>
</evidence>
<protein>
    <submittedName>
        <fullName evidence="10">ArnT family glycosyltransferase</fullName>
        <ecNumber evidence="10">2.4.-.-</ecNumber>
    </submittedName>
</protein>
<keyword evidence="5 8" id="KW-0812">Transmembrane</keyword>
<feature type="transmembrane region" description="Helical" evidence="8">
    <location>
        <begin position="319"/>
        <end position="340"/>
    </location>
</feature>
<gene>
    <name evidence="10" type="ORF">ACFVKH_01665</name>
</gene>
<proteinExistence type="predicted"/>
<dbReference type="PROSITE" id="PS51257">
    <property type="entry name" value="PROKAR_LIPOPROTEIN"/>
    <property type="match status" value="1"/>
</dbReference>
<dbReference type="InterPro" id="IPR050297">
    <property type="entry name" value="LipidA_mod_glycosyltrf_83"/>
</dbReference>
<feature type="transmembrane region" description="Helical" evidence="8">
    <location>
        <begin position="352"/>
        <end position="375"/>
    </location>
</feature>
<keyword evidence="7 8" id="KW-0472">Membrane</keyword>
<feature type="transmembrane region" description="Helical" evidence="8">
    <location>
        <begin position="420"/>
        <end position="444"/>
    </location>
</feature>
<dbReference type="PANTHER" id="PTHR33908">
    <property type="entry name" value="MANNOSYLTRANSFERASE YKCB-RELATED"/>
    <property type="match status" value="1"/>
</dbReference>
<dbReference type="EMBL" id="JBHZOL010000008">
    <property type="protein sequence ID" value="MFE4104966.1"/>
    <property type="molecule type" value="Genomic_DNA"/>
</dbReference>
<evidence type="ECO:0000256" key="8">
    <source>
        <dbReference type="SAM" id="Phobius"/>
    </source>
</evidence>
<organism evidence="10 11">
    <name type="scientific">Almyronema epifaneia S1</name>
    <dbReference type="NCBI Taxonomy" id="2991925"/>
    <lineage>
        <taxon>Bacteria</taxon>
        <taxon>Bacillati</taxon>
        <taxon>Cyanobacteriota</taxon>
        <taxon>Cyanophyceae</taxon>
        <taxon>Nodosilineales</taxon>
        <taxon>Nodosilineaceae</taxon>
        <taxon>Almyronema</taxon>
        <taxon>Almyronema epifaneia</taxon>
    </lineage>
</organism>
<evidence type="ECO:0000256" key="6">
    <source>
        <dbReference type="ARBA" id="ARBA00022989"/>
    </source>
</evidence>
<keyword evidence="6 8" id="KW-1133">Transmembrane helix</keyword>
<feature type="transmembrane region" description="Helical" evidence="8">
    <location>
        <begin position="120"/>
        <end position="138"/>
    </location>
</feature>
<evidence type="ECO:0000256" key="5">
    <source>
        <dbReference type="ARBA" id="ARBA00022692"/>
    </source>
</evidence>